<dbReference type="SMART" id="SM00065">
    <property type="entry name" value="GAF"/>
    <property type="match status" value="3"/>
</dbReference>
<dbReference type="SMART" id="SM00387">
    <property type="entry name" value="HATPase_c"/>
    <property type="match status" value="1"/>
</dbReference>
<dbReference type="SUPFAM" id="SSF55874">
    <property type="entry name" value="ATPase domain of HSP90 chaperone/DNA topoisomerase II/histidine kinase"/>
    <property type="match status" value="1"/>
</dbReference>
<evidence type="ECO:0000313" key="14">
    <source>
        <dbReference type="Proteomes" id="UP000623067"/>
    </source>
</evidence>
<dbReference type="SUPFAM" id="SSF55781">
    <property type="entry name" value="GAF domain-like"/>
    <property type="match status" value="3"/>
</dbReference>
<gene>
    <name evidence="13" type="ORF">GCM10011380_11280</name>
</gene>
<dbReference type="SUPFAM" id="SSF47384">
    <property type="entry name" value="Homodimeric domain of signal transducing histidine kinase"/>
    <property type="match status" value="1"/>
</dbReference>
<feature type="domain" description="PAS" evidence="11">
    <location>
        <begin position="361"/>
        <end position="418"/>
    </location>
</feature>
<evidence type="ECO:0000259" key="12">
    <source>
        <dbReference type="PROSITE" id="PS50113"/>
    </source>
</evidence>
<keyword evidence="3 6" id="KW-0597">Phosphoprotein</keyword>
<dbReference type="Gene3D" id="3.30.450.40">
    <property type="match status" value="3"/>
</dbReference>
<dbReference type="PROSITE" id="PS50112">
    <property type="entry name" value="PAS"/>
    <property type="match status" value="2"/>
</dbReference>
<dbReference type="Proteomes" id="UP000623067">
    <property type="component" value="Unassembled WGS sequence"/>
</dbReference>
<dbReference type="Pfam" id="PF08447">
    <property type="entry name" value="PAS_3"/>
    <property type="match status" value="1"/>
</dbReference>
<dbReference type="Pfam" id="PF00072">
    <property type="entry name" value="Response_reg"/>
    <property type="match status" value="1"/>
</dbReference>
<evidence type="ECO:0000259" key="11">
    <source>
        <dbReference type="PROSITE" id="PS50112"/>
    </source>
</evidence>
<feature type="domain" description="Response regulatory" evidence="10">
    <location>
        <begin position="1065"/>
        <end position="1175"/>
    </location>
</feature>
<dbReference type="InterPro" id="IPR005467">
    <property type="entry name" value="His_kinase_dom"/>
</dbReference>
<dbReference type="CDD" id="cd00130">
    <property type="entry name" value="PAS"/>
    <property type="match status" value="2"/>
</dbReference>
<comment type="caution">
    <text evidence="13">The sequence shown here is derived from an EMBL/GenBank/DDBJ whole genome shotgun (WGS) entry which is preliminary data.</text>
</comment>
<dbReference type="SMART" id="SM00388">
    <property type="entry name" value="HisKA"/>
    <property type="match status" value="1"/>
</dbReference>
<dbReference type="SUPFAM" id="SSF52172">
    <property type="entry name" value="CheY-like"/>
    <property type="match status" value="1"/>
</dbReference>
<keyword evidence="14" id="KW-1185">Reference proteome</keyword>
<dbReference type="Pfam" id="PF02518">
    <property type="entry name" value="HATPase_c"/>
    <property type="match status" value="1"/>
</dbReference>
<dbReference type="Gene3D" id="3.30.565.10">
    <property type="entry name" value="Histidine kinase-like ATPase, C-terminal domain"/>
    <property type="match status" value="1"/>
</dbReference>
<evidence type="ECO:0000256" key="2">
    <source>
        <dbReference type="ARBA" id="ARBA00012438"/>
    </source>
</evidence>
<feature type="domain" description="PAC" evidence="12">
    <location>
        <begin position="733"/>
        <end position="786"/>
    </location>
</feature>
<reference evidence="13" key="1">
    <citation type="journal article" date="2014" name="Int. J. Syst. Evol. Microbiol.">
        <title>Complete genome sequence of Corynebacterium casei LMG S-19264T (=DSM 44701T), isolated from a smear-ripened cheese.</title>
        <authorList>
            <consortium name="US DOE Joint Genome Institute (JGI-PGF)"/>
            <person name="Walter F."/>
            <person name="Albersmeier A."/>
            <person name="Kalinowski J."/>
            <person name="Ruckert C."/>
        </authorList>
    </citation>
    <scope>NUCLEOTIDE SEQUENCE</scope>
    <source>
        <strain evidence="13">CGMCC 1.15330</strain>
    </source>
</reference>
<evidence type="ECO:0000256" key="3">
    <source>
        <dbReference type="ARBA" id="ARBA00022553"/>
    </source>
</evidence>
<comment type="catalytic activity">
    <reaction evidence="1">
        <text>ATP + protein L-histidine = ADP + protein N-phospho-L-histidine.</text>
        <dbReference type="EC" id="2.7.13.3"/>
    </reaction>
</comment>
<dbReference type="InterPro" id="IPR003018">
    <property type="entry name" value="GAF"/>
</dbReference>
<feature type="region of interest" description="Disordered" evidence="8">
    <location>
        <begin position="1"/>
        <end position="24"/>
    </location>
</feature>
<dbReference type="GO" id="GO:0000155">
    <property type="term" value="F:phosphorelay sensor kinase activity"/>
    <property type="evidence" value="ECO:0007669"/>
    <property type="project" value="InterPro"/>
</dbReference>
<evidence type="ECO:0000256" key="5">
    <source>
        <dbReference type="ARBA" id="ARBA00022777"/>
    </source>
</evidence>
<keyword evidence="7" id="KW-0175">Coiled coil</keyword>
<dbReference type="Gene3D" id="1.10.287.130">
    <property type="match status" value="1"/>
</dbReference>
<dbReference type="PANTHER" id="PTHR43065:SF42">
    <property type="entry name" value="TWO-COMPONENT SENSOR PPRA"/>
    <property type="match status" value="1"/>
</dbReference>
<accession>A0A916SYD6</accession>
<dbReference type="PANTHER" id="PTHR43065">
    <property type="entry name" value="SENSOR HISTIDINE KINASE"/>
    <property type="match status" value="1"/>
</dbReference>
<evidence type="ECO:0000256" key="4">
    <source>
        <dbReference type="ARBA" id="ARBA00022679"/>
    </source>
</evidence>
<evidence type="ECO:0000256" key="1">
    <source>
        <dbReference type="ARBA" id="ARBA00000085"/>
    </source>
</evidence>
<dbReference type="Pfam" id="PF00512">
    <property type="entry name" value="HisKA"/>
    <property type="match status" value="1"/>
</dbReference>
<dbReference type="InterPro" id="IPR003594">
    <property type="entry name" value="HATPase_dom"/>
</dbReference>
<evidence type="ECO:0000256" key="6">
    <source>
        <dbReference type="PROSITE-ProRule" id="PRU00169"/>
    </source>
</evidence>
<dbReference type="InterPro" id="IPR035965">
    <property type="entry name" value="PAS-like_dom_sf"/>
</dbReference>
<feature type="domain" description="Histidine kinase" evidence="9">
    <location>
        <begin position="824"/>
        <end position="1044"/>
    </location>
</feature>
<dbReference type="Pfam" id="PF01590">
    <property type="entry name" value="GAF"/>
    <property type="match status" value="1"/>
</dbReference>
<dbReference type="InterPro" id="IPR011006">
    <property type="entry name" value="CheY-like_superfamily"/>
</dbReference>
<dbReference type="PROSITE" id="PS50109">
    <property type="entry name" value="HIS_KIN"/>
    <property type="match status" value="1"/>
</dbReference>
<feature type="domain" description="PAS" evidence="11">
    <location>
        <begin position="657"/>
        <end position="728"/>
    </location>
</feature>
<feature type="compositionally biased region" description="Basic and acidic residues" evidence="8">
    <location>
        <begin position="9"/>
        <end position="19"/>
    </location>
</feature>
<dbReference type="InterPro" id="IPR029016">
    <property type="entry name" value="GAF-like_dom_sf"/>
</dbReference>
<dbReference type="RefSeq" id="WP_188657677.1">
    <property type="nucleotide sequence ID" value="NZ_BMIH01000001.1"/>
</dbReference>
<proteinExistence type="predicted"/>
<dbReference type="Pfam" id="PF13426">
    <property type="entry name" value="PAS_9"/>
    <property type="match status" value="1"/>
</dbReference>
<dbReference type="SMART" id="SM00091">
    <property type="entry name" value="PAS"/>
    <property type="match status" value="2"/>
</dbReference>
<dbReference type="PRINTS" id="PR00344">
    <property type="entry name" value="BCTRLSENSOR"/>
</dbReference>
<dbReference type="InterPro" id="IPR036890">
    <property type="entry name" value="HATPase_C_sf"/>
</dbReference>
<dbReference type="InterPro" id="IPR000014">
    <property type="entry name" value="PAS"/>
</dbReference>
<feature type="modified residue" description="4-aspartylphosphate" evidence="6">
    <location>
        <position position="1115"/>
    </location>
</feature>
<evidence type="ECO:0000256" key="8">
    <source>
        <dbReference type="SAM" id="MobiDB-lite"/>
    </source>
</evidence>
<dbReference type="CDD" id="cd00082">
    <property type="entry name" value="HisKA"/>
    <property type="match status" value="1"/>
</dbReference>
<dbReference type="InterPro" id="IPR036097">
    <property type="entry name" value="HisK_dim/P_sf"/>
</dbReference>
<dbReference type="Gene3D" id="3.40.50.2300">
    <property type="match status" value="1"/>
</dbReference>
<dbReference type="InterPro" id="IPR003661">
    <property type="entry name" value="HisK_dim/P_dom"/>
</dbReference>
<dbReference type="SUPFAM" id="SSF55785">
    <property type="entry name" value="PYP-like sensor domain (PAS domain)"/>
    <property type="match status" value="2"/>
</dbReference>
<organism evidence="13 14">
    <name type="scientific">Sphingomonas metalli</name>
    <dbReference type="NCBI Taxonomy" id="1779358"/>
    <lineage>
        <taxon>Bacteria</taxon>
        <taxon>Pseudomonadati</taxon>
        <taxon>Pseudomonadota</taxon>
        <taxon>Alphaproteobacteria</taxon>
        <taxon>Sphingomonadales</taxon>
        <taxon>Sphingomonadaceae</taxon>
        <taxon>Sphingomonas</taxon>
    </lineage>
</organism>
<dbReference type="InterPro" id="IPR001789">
    <property type="entry name" value="Sig_transdc_resp-reg_receiver"/>
</dbReference>
<sequence>MQQTSTGRSEAEQPRRESGSRSGDAQILAATEGLVTATSLAEVIDVLRQSARTAVGADGIAVVLKEGDRCLYVAEDAVSPLWQGQSLPADACVSGWAMRHGRTVVIDDVRRDPRVPQHAYAATFVRSLVMVPIGRPEPIAALGAYWSGIGTHDPETVERLESLARLATIAVENARLAQARDRASALGAAQSRILALAVEDAPLHTTLAAIVGEVETLSAAGVVGSILLLDADGRHLRLGAGQGLPAAFARAIDGVAIGPADDPAAGALAAALCPPEPVFVGDIATGPWAADIRDPALAGGLRACWTLPIRSGHGDVLGAFAMYHREPRAPAPADLEIAGFVARTAGLVIARTRAEAVMRESEARYRQIVEGAEDFAIVTLDPAGTITGWNAGAARLVGYDAAEVLGRTGAVIFTPEDRLAGAPEDERQRAASVGRAVNERWHVRKDESRFWGSGLTMPLTGDNTGFVKIFRDRTSEHEAEAALRDSEARLRFIGELDERLFGAANASEAMLAATGLLGRKLDVSRCAYADVDADTDRFWIRDDYVAPGIASSAGAYNLDLFGDRAATDMRGGRVLVVRDVVGELTPDQGREMFQAIGIGAIICCPLVKEGRLAAMMAVHQDRARDWTPNEIALVRDVVERCWAHVERVGAEARLRESEERLRLAVDNADVGFWDVDVVNDRLIWPPRTKGMFGISPDVPVTMQDFYDGLHPDDRKATTAQFLAAADPHRRALYDVEYRTIGKEDGVERWVAAKGRGVFDAAGRCLRVAGTVVEITARRRAEEALRELNATLEARITQAVAERELAQEALLQSQKMEAMGQLTGGVAHDFNNLLTPIVGSLDMLQRKGLGGEREQRLIAGAMQSAERAKTLVQRLLAFARRQPLQAVAVDVAKLVQGMGELVESTTGPQIRVVVETADQLPHARADPNQLEMALLNLSVNARDAMPDGGTLRISATAEAVSAGHWSRLAPGRYVRLSVADTGTGMDRKTLARAIEPFFSTKGIGKGTGLGLSMVHGLASQSGGTLTIQSRLGMGTNIDLWLPVCTDGAEGLPAPSHPAAQPLLRGRALLVDDEELVRVSTADILADLGYDVVEAGSAEAAVRLLEDEAAFDVVVTDHLMPGMTGTDLARHAQERWPGLPVLLVSGYAELDGVDSGLPRLTKPFRKDELAAALAAATALSVPRTGAGS</sequence>
<dbReference type="EMBL" id="BMIH01000001">
    <property type="protein sequence ID" value="GGB23307.1"/>
    <property type="molecule type" value="Genomic_DNA"/>
</dbReference>
<dbReference type="InterPro" id="IPR000700">
    <property type="entry name" value="PAS-assoc_C"/>
</dbReference>
<evidence type="ECO:0000259" key="9">
    <source>
        <dbReference type="PROSITE" id="PS50109"/>
    </source>
</evidence>
<evidence type="ECO:0000313" key="13">
    <source>
        <dbReference type="EMBL" id="GGB23307.1"/>
    </source>
</evidence>
<name>A0A916SYD6_9SPHN</name>
<dbReference type="Gene3D" id="3.30.450.20">
    <property type="entry name" value="PAS domain"/>
    <property type="match status" value="2"/>
</dbReference>
<keyword evidence="5" id="KW-0418">Kinase</keyword>
<dbReference type="InterPro" id="IPR004358">
    <property type="entry name" value="Sig_transdc_His_kin-like_C"/>
</dbReference>
<protein>
    <recommendedName>
        <fullName evidence="2">histidine kinase</fullName>
        <ecNumber evidence="2">2.7.13.3</ecNumber>
    </recommendedName>
</protein>
<dbReference type="PROSITE" id="PS50113">
    <property type="entry name" value="PAC"/>
    <property type="match status" value="1"/>
</dbReference>
<dbReference type="PROSITE" id="PS50110">
    <property type="entry name" value="RESPONSE_REGULATORY"/>
    <property type="match status" value="1"/>
</dbReference>
<dbReference type="EC" id="2.7.13.3" evidence="2"/>
<dbReference type="AlphaFoldDB" id="A0A916SYD6"/>
<evidence type="ECO:0000256" key="7">
    <source>
        <dbReference type="SAM" id="Coils"/>
    </source>
</evidence>
<reference evidence="13" key="2">
    <citation type="submission" date="2020-09" db="EMBL/GenBank/DDBJ databases">
        <authorList>
            <person name="Sun Q."/>
            <person name="Zhou Y."/>
        </authorList>
    </citation>
    <scope>NUCLEOTIDE SEQUENCE</scope>
    <source>
        <strain evidence="13">CGMCC 1.15330</strain>
    </source>
</reference>
<dbReference type="Pfam" id="PF13185">
    <property type="entry name" value="GAF_2"/>
    <property type="match status" value="2"/>
</dbReference>
<feature type="coiled-coil region" evidence="7">
    <location>
        <begin position="777"/>
        <end position="808"/>
    </location>
</feature>
<dbReference type="InterPro" id="IPR013655">
    <property type="entry name" value="PAS_fold_3"/>
</dbReference>
<dbReference type="NCBIfam" id="TIGR00229">
    <property type="entry name" value="sensory_box"/>
    <property type="match status" value="2"/>
</dbReference>
<evidence type="ECO:0000259" key="10">
    <source>
        <dbReference type="PROSITE" id="PS50110"/>
    </source>
</evidence>
<dbReference type="SMART" id="SM00448">
    <property type="entry name" value="REC"/>
    <property type="match status" value="1"/>
</dbReference>
<keyword evidence="4" id="KW-0808">Transferase</keyword>